<comment type="caution">
    <text evidence="1">The sequence shown here is derived from an EMBL/GenBank/DDBJ whole genome shotgun (WGS) entry which is preliminary data.</text>
</comment>
<evidence type="ECO:0000313" key="2">
    <source>
        <dbReference type="Proteomes" id="UP000297777"/>
    </source>
</evidence>
<name>A0A4Z1EBH6_9HELO</name>
<protein>
    <recommendedName>
        <fullName evidence="3">Heterokaryon incompatibility domain-containing protein</fullName>
    </recommendedName>
</protein>
<gene>
    <name evidence="1" type="ORF">BTUL_0237g00150</name>
</gene>
<reference evidence="1 2" key="1">
    <citation type="submission" date="2017-12" db="EMBL/GenBank/DDBJ databases">
        <title>Comparative genomics of Botrytis spp.</title>
        <authorList>
            <person name="Valero-Jimenez C.A."/>
            <person name="Tapia P."/>
            <person name="Veloso J."/>
            <person name="Silva-Moreno E."/>
            <person name="Staats M."/>
            <person name="Valdes J.H."/>
            <person name="Van Kan J.A.L."/>
        </authorList>
    </citation>
    <scope>NUCLEOTIDE SEQUENCE [LARGE SCALE GENOMIC DNA]</scope>
    <source>
        <strain evidence="1 2">Bt9001</strain>
    </source>
</reference>
<dbReference type="EMBL" id="PQXH01000237">
    <property type="protein sequence ID" value="TGO07918.1"/>
    <property type="molecule type" value="Genomic_DNA"/>
</dbReference>
<evidence type="ECO:0008006" key="3">
    <source>
        <dbReference type="Google" id="ProtNLM"/>
    </source>
</evidence>
<dbReference type="PANTHER" id="PTHR33112">
    <property type="entry name" value="DOMAIN PROTEIN, PUTATIVE-RELATED"/>
    <property type="match status" value="1"/>
</dbReference>
<dbReference type="AlphaFoldDB" id="A0A4Z1EBH6"/>
<dbReference type="Proteomes" id="UP000297777">
    <property type="component" value="Unassembled WGS sequence"/>
</dbReference>
<dbReference type="OrthoDB" id="3560191at2759"/>
<evidence type="ECO:0000313" key="1">
    <source>
        <dbReference type="EMBL" id="TGO07918.1"/>
    </source>
</evidence>
<proteinExistence type="predicted"/>
<sequence>MFRDREPLQVQQAWFQTVINKYKHCLVDVSAWEKEVVTGILSSRVWVYQERLLSSRNLHFGSRQLFWEWLDHEASEKFPKGIPQRVIDDRNVKSRVKVLMNGIDKCQSDISFKGAQIWKDIVELYMKSNLTFETDRLVAIGGMANAAAQHIGGKYLAGVWEEDLLPGILWSARNYPSNLSKFTQALLEKYEFTAPSWSWASFNAAIEFPPKNRRIEAIDQFLEILETHVDLAIDNPFGKACGGYIKLKGDIASTNSWREELSGWYLNFESDFVRGGRQWGKILIHFHCDFRDMTEIEGQEVYLLPACRFPLRNGEWHVRGLVLFPTNRARWEFRRCGMFQYRHDKDHETMMSECSSFSREQKIESLEFGLQDDGKFVIKIF</sequence>
<accession>A0A4Z1EBH6</accession>
<dbReference type="PANTHER" id="PTHR33112:SF10">
    <property type="entry name" value="TOL"/>
    <property type="match status" value="1"/>
</dbReference>
<keyword evidence="2" id="KW-1185">Reference proteome</keyword>
<organism evidence="1 2">
    <name type="scientific">Botrytis tulipae</name>
    <dbReference type="NCBI Taxonomy" id="87230"/>
    <lineage>
        <taxon>Eukaryota</taxon>
        <taxon>Fungi</taxon>
        <taxon>Dikarya</taxon>
        <taxon>Ascomycota</taxon>
        <taxon>Pezizomycotina</taxon>
        <taxon>Leotiomycetes</taxon>
        <taxon>Helotiales</taxon>
        <taxon>Sclerotiniaceae</taxon>
        <taxon>Botrytis</taxon>
    </lineage>
</organism>